<feature type="compositionally biased region" description="Low complexity" evidence="8">
    <location>
        <begin position="259"/>
        <end position="274"/>
    </location>
</feature>
<evidence type="ECO:0000256" key="5">
    <source>
        <dbReference type="ARBA" id="ARBA00023002"/>
    </source>
</evidence>
<evidence type="ECO:0000256" key="6">
    <source>
        <dbReference type="ARBA" id="ARBA00023004"/>
    </source>
</evidence>
<dbReference type="SMART" id="SM00702">
    <property type="entry name" value="P4Hc"/>
    <property type="match status" value="1"/>
</dbReference>
<name>A0A6U0E7J8_9CHLO</name>
<evidence type="ECO:0000256" key="8">
    <source>
        <dbReference type="SAM" id="MobiDB-lite"/>
    </source>
</evidence>
<feature type="compositionally biased region" description="Gly residues" evidence="8">
    <location>
        <begin position="66"/>
        <end position="83"/>
    </location>
</feature>
<dbReference type="InterPro" id="IPR045054">
    <property type="entry name" value="P4HA-like"/>
</dbReference>
<dbReference type="Gene3D" id="2.60.120.620">
    <property type="entry name" value="q2cbj1_9rhob like domain"/>
    <property type="match status" value="2"/>
</dbReference>
<comment type="cofactor">
    <cofactor evidence="1">
        <name>L-ascorbate</name>
        <dbReference type="ChEBI" id="CHEBI:38290"/>
    </cofactor>
</comment>
<evidence type="ECO:0000259" key="9">
    <source>
        <dbReference type="PROSITE" id="PS51471"/>
    </source>
</evidence>
<dbReference type="EMBL" id="BNJQ01000037">
    <property type="protein sequence ID" value="GHP11853.1"/>
    <property type="molecule type" value="Genomic_DNA"/>
</dbReference>
<dbReference type="GO" id="GO:0031418">
    <property type="term" value="F:L-ascorbic acid binding"/>
    <property type="evidence" value="ECO:0007669"/>
    <property type="project" value="InterPro"/>
</dbReference>
<evidence type="ECO:0000313" key="10">
    <source>
        <dbReference type="EMBL" id="CAD9384799.1"/>
    </source>
</evidence>
<keyword evidence="12" id="KW-1185">Reference proteome</keyword>
<keyword evidence="6" id="KW-0408">Iron</keyword>
<feature type="compositionally biased region" description="Low complexity" evidence="8">
    <location>
        <begin position="282"/>
        <end position="297"/>
    </location>
</feature>
<evidence type="ECO:0000256" key="1">
    <source>
        <dbReference type="ARBA" id="ARBA00001961"/>
    </source>
</evidence>
<sequence>MAGSGKKSLSVHGMKMRSEILCKDPRLVRIENFVTPEEAQAIIALAKPDLHPSFVVAHGDVGDTGGASAGASGSGAGAGGSGNGTLAPGGETWRNTSSARTSSSCRVPRSHQAVGSAVLRAAHLAGMHPSHCEPVQVVRYRVGEEYGAHVDYFDVNGAHYPRKVASSGQRVVSCFVVLSACEKGGSTDFPLLGVSVPPKEGTALIWWNKHGCEGPVGSPLGPQAPSAAQSVVSSVAAGCFGGGSRNAVHGADASLSMSGAASGAGTSGAAPMPGAGAGGGSQSSPSLQQSASLSSHSAMDERTLHAGRPVVAGEKWGMNIWLRERPCHAARWLANLQVPHVTGVMTGCGGVGAAAGAEYQSIPKSLDDVPAGEDDSTPRGVERREQVA</sequence>
<dbReference type="AlphaFoldDB" id="A0A6U0E7J8"/>
<comment type="catalytic activity">
    <reaction evidence="7">
        <text>L-prolyl-[collagen] + 2-oxoglutarate + O2 = trans-4-hydroxy-L-prolyl-[collagen] + succinate + CO2</text>
        <dbReference type="Rhea" id="RHEA:18945"/>
        <dbReference type="Rhea" id="RHEA-COMP:11676"/>
        <dbReference type="Rhea" id="RHEA-COMP:11680"/>
        <dbReference type="ChEBI" id="CHEBI:15379"/>
        <dbReference type="ChEBI" id="CHEBI:16526"/>
        <dbReference type="ChEBI" id="CHEBI:16810"/>
        <dbReference type="ChEBI" id="CHEBI:30031"/>
        <dbReference type="ChEBI" id="CHEBI:50342"/>
        <dbReference type="ChEBI" id="CHEBI:61965"/>
        <dbReference type="EC" id="1.14.11.2"/>
    </reaction>
</comment>
<evidence type="ECO:0000313" key="11">
    <source>
        <dbReference type="EMBL" id="GHP11853.1"/>
    </source>
</evidence>
<reference evidence="11" key="1">
    <citation type="submission" date="2020-10" db="EMBL/GenBank/DDBJ databases">
        <title>Unveiling of a novel bifunctional photoreceptor, Dualchrome1, isolated from a cosmopolitan green alga.</title>
        <authorList>
            <person name="Suzuki S."/>
            <person name="Kawachi M."/>
        </authorList>
    </citation>
    <scope>NUCLEOTIDE SEQUENCE</scope>
    <source>
        <strain evidence="11">NIES 2893</strain>
    </source>
</reference>
<dbReference type="EMBL" id="HBGR01009246">
    <property type="protein sequence ID" value="CAD9384799.1"/>
    <property type="molecule type" value="Transcribed_RNA"/>
</dbReference>
<dbReference type="InterPro" id="IPR006620">
    <property type="entry name" value="Pro_4_hyd_alph"/>
</dbReference>
<feature type="region of interest" description="Disordered" evidence="8">
    <location>
        <begin position="66"/>
        <end position="107"/>
    </location>
</feature>
<evidence type="ECO:0000313" key="12">
    <source>
        <dbReference type="Proteomes" id="UP000660262"/>
    </source>
</evidence>
<feature type="region of interest" description="Disordered" evidence="8">
    <location>
        <begin position="259"/>
        <end position="299"/>
    </location>
</feature>
<evidence type="ECO:0000256" key="4">
    <source>
        <dbReference type="ARBA" id="ARBA00022964"/>
    </source>
</evidence>
<gene>
    <name evidence="10" type="ORF">PPRO1471_LOCUS6149</name>
    <name evidence="11" type="ORF">PPROV_001058000</name>
</gene>
<feature type="compositionally biased region" description="Polar residues" evidence="8">
    <location>
        <begin position="93"/>
        <end position="105"/>
    </location>
</feature>
<dbReference type="GO" id="GO:0005789">
    <property type="term" value="C:endoplasmic reticulum membrane"/>
    <property type="evidence" value="ECO:0007669"/>
    <property type="project" value="UniProtKB-SubCell"/>
</dbReference>
<dbReference type="InterPro" id="IPR044862">
    <property type="entry name" value="Pro_4_hyd_alph_FE2OG_OXY"/>
</dbReference>
<keyword evidence="4" id="KW-0223">Dioxygenase</keyword>
<evidence type="ECO:0000256" key="7">
    <source>
        <dbReference type="ARBA" id="ARBA00049169"/>
    </source>
</evidence>
<dbReference type="GO" id="GO:0004656">
    <property type="term" value="F:procollagen-proline 4-dioxygenase activity"/>
    <property type="evidence" value="ECO:0007669"/>
    <property type="project" value="UniProtKB-EC"/>
</dbReference>
<evidence type="ECO:0000256" key="3">
    <source>
        <dbReference type="ARBA" id="ARBA00022723"/>
    </source>
</evidence>
<keyword evidence="5" id="KW-0560">Oxidoreductase</keyword>
<dbReference type="PANTHER" id="PTHR10869:SF246">
    <property type="entry name" value="TRANSMEMBRANE PROLYL 4-HYDROXYLASE"/>
    <property type="match status" value="1"/>
</dbReference>
<dbReference type="GO" id="GO:0005506">
    <property type="term" value="F:iron ion binding"/>
    <property type="evidence" value="ECO:0007669"/>
    <property type="project" value="InterPro"/>
</dbReference>
<organism evidence="10">
    <name type="scientific">Pycnococcus provasolii</name>
    <dbReference type="NCBI Taxonomy" id="41880"/>
    <lineage>
        <taxon>Eukaryota</taxon>
        <taxon>Viridiplantae</taxon>
        <taxon>Chlorophyta</taxon>
        <taxon>Pseudoscourfieldiophyceae</taxon>
        <taxon>Pseudoscourfieldiales</taxon>
        <taxon>Pycnococcaceae</taxon>
        <taxon>Pycnococcus</taxon>
    </lineage>
</organism>
<reference evidence="10" key="2">
    <citation type="submission" date="2021-01" db="EMBL/GenBank/DDBJ databases">
        <authorList>
            <person name="Corre E."/>
            <person name="Pelletier E."/>
            <person name="Niang G."/>
            <person name="Scheremetjew M."/>
            <person name="Finn R."/>
            <person name="Kale V."/>
            <person name="Holt S."/>
            <person name="Cochrane G."/>
            <person name="Meng A."/>
            <person name="Brown T."/>
            <person name="Cohen L."/>
        </authorList>
    </citation>
    <scope>NUCLEOTIDE SEQUENCE</scope>
    <source>
        <strain evidence="10">RCC733</strain>
    </source>
</reference>
<evidence type="ECO:0000256" key="2">
    <source>
        <dbReference type="ARBA" id="ARBA00004648"/>
    </source>
</evidence>
<dbReference type="Proteomes" id="UP000660262">
    <property type="component" value="Unassembled WGS sequence"/>
</dbReference>
<dbReference type="Pfam" id="PF13640">
    <property type="entry name" value="2OG-FeII_Oxy_3"/>
    <property type="match status" value="1"/>
</dbReference>
<comment type="subcellular location">
    <subcellularLocation>
        <location evidence="2">Endoplasmic reticulum membrane</location>
        <topology evidence="2">Single-pass type II membrane protein</topology>
    </subcellularLocation>
</comment>
<accession>A0A6U0E7J8</accession>
<protein>
    <recommendedName>
        <fullName evidence="9">Fe2OG dioxygenase domain-containing protein</fullName>
    </recommendedName>
</protein>
<dbReference type="InterPro" id="IPR005123">
    <property type="entry name" value="Oxoglu/Fe-dep_dioxygenase_dom"/>
</dbReference>
<keyword evidence="3" id="KW-0479">Metal-binding</keyword>
<feature type="region of interest" description="Disordered" evidence="8">
    <location>
        <begin position="363"/>
        <end position="388"/>
    </location>
</feature>
<dbReference type="PANTHER" id="PTHR10869">
    <property type="entry name" value="PROLYL 4-HYDROXYLASE ALPHA SUBUNIT"/>
    <property type="match status" value="1"/>
</dbReference>
<proteinExistence type="predicted"/>
<dbReference type="PROSITE" id="PS51471">
    <property type="entry name" value="FE2OG_OXY"/>
    <property type="match status" value="1"/>
</dbReference>
<dbReference type="OrthoDB" id="1877616at2759"/>
<feature type="compositionally biased region" description="Basic and acidic residues" evidence="8">
    <location>
        <begin position="376"/>
        <end position="388"/>
    </location>
</feature>
<feature type="domain" description="Fe2OG dioxygenase" evidence="9">
    <location>
        <begin position="131"/>
        <end position="324"/>
    </location>
</feature>